<dbReference type="Gene3D" id="1.10.10.10">
    <property type="entry name" value="Winged helix-like DNA-binding domain superfamily/Winged helix DNA-binding domain"/>
    <property type="match status" value="1"/>
</dbReference>
<evidence type="ECO:0000256" key="3">
    <source>
        <dbReference type="ARBA" id="ARBA00023015"/>
    </source>
</evidence>
<evidence type="ECO:0000256" key="6">
    <source>
        <dbReference type="SAM" id="MobiDB-lite"/>
    </source>
</evidence>
<evidence type="ECO:0000313" key="8">
    <source>
        <dbReference type="EMBL" id="MFB9908376.1"/>
    </source>
</evidence>
<evidence type="ECO:0000256" key="2">
    <source>
        <dbReference type="ARBA" id="ARBA00022898"/>
    </source>
</evidence>
<dbReference type="InterPro" id="IPR036390">
    <property type="entry name" value="WH_DNA-bd_sf"/>
</dbReference>
<proteinExistence type="inferred from homology"/>
<dbReference type="PANTHER" id="PTHR46577:SF2">
    <property type="entry name" value="TRANSCRIPTIONAL REGULATORY PROTEIN"/>
    <property type="match status" value="1"/>
</dbReference>
<feature type="region of interest" description="Disordered" evidence="6">
    <location>
        <begin position="85"/>
        <end position="106"/>
    </location>
</feature>
<reference evidence="8 9" key="1">
    <citation type="submission" date="2024-09" db="EMBL/GenBank/DDBJ databases">
        <authorList>
            <person name="Sun Q."/>
            <person name="Mori K."/>
        </authorList>
    </citation>
    <scope>NUCLEOTIDE SEQUENCE [LARGE SCALE GENOMIC DNA]</scope>
    <source>
        <strain evidence="8 9">TBRC 7907</strain>
    </source>
</reference>
<keyword evidence="8" id="KW-0808">Transferase</keyword>
<dbReference type="Gene3D" id="3.40.640.10">
    <property type="entry name" value="Type I PLP-dependent aspartate aminotransferase-like (Major domain)"/>
    <property type="match status" value="1"/>
</dbReference>
<dbReference type="InterPro" id="IPR036388">
    <property type="entry name" value="WH-like_DNA-bd_sf"/>
</dbReference>
<dbReference type="InterPro" id="IPR051446">
    <property type="entry name" value="HTH_trans_reg/aminotransferase"/>
</dbReference>
<dbReference type="InterPro" id="IPR004839">
    <property type="entry name" value="Aminotransferase_I/II_large"/>
</dbReference>
<gene>
    <name evidence="8" type="ORF">ACFFQA_30950</name>
</gene>
<dbReference type="PANTHER" id="PTHR46577">
    <property type="entry name" value="HTH-TYPE TRANSCRIPTIONAL REGULATORY PROTEIN GABR"/>
    <property type="match status" value="1"/>
</dbReference>
<keyword evidence="5" id="KW-0804">Transcription</keyword>
<organism evidence="8 9">
    <name type="scientific">Allokutzneria oryzae</name>
    <dbReference type="NCBI Taxonomy" id="1378989"/>
    <lineage>
        <taxon>Bacteria</taxon>
        <taxon>Bacillati</taxon>
        <taxon>Actinomycetota</taxon>
        <taxon>Actinomycetes</taxon>
        <taxon>Pseudonocardiales</taxon>
        <taxon>Pseudonocardiaceae</taxon>
        <taxon>Allokutzneria</taxon>
    </lineage>
</organism>
<keyword evidence="2" id="KW-0663">Pyridoxal phosphate</keyword>
<dbReference type="Proteomes" id="UP001589693">
    <property type="component" value="Unassembled WGS sequence"/>
</dbReference>
<keyword evidence="3" id="KW-0805">Transcription regulation</keyword>
<dbReference type="CDD" id="cd00609">
    <property type="entry name" value="AAT_like"/>
    <property type="match status" value="1"/>
</dbReference>
<evidence type="ECO:0000259" key="7">
    <source>
        <dbReference type="PROSITE" id="PS50949"/>
    </source>
</evidence>
<dbReference type="SMART" id="SM00345">
    <property type="entry name" value="HTH_GNTR"/>
    <property type="match status" value="1"/>
</dbReference>
<evidence type="ECO:0000256" key="4">
    <source>
        <dbReference type="ARBA" id="ARBA00023125"/>
    </source>
</evidence>
<evidence type="ECO:0000256" key="1">
    <source>
        <dbReference type="ARBA" id="ARBA00005384"/>
    </source>
</evidence>
<comment type="caution">
    <text evidence="8">The sequence shown here is derived from an EMBL/GenBank/DDBJ whole genome shotgun (WGS) entry which is preliminary data.</text>
</comment>
<dbReference type="Pfam" id="PF00392">
    <property type="entry name" value="GntR"/>
    <property type="match status" value="1"/>
</dbReference>
<dbReference type="InterPro" id="IPR000524">
    <property type="entry name" value="Tscrpt_reg_HTH_GntR"/>
</dbReference>
<accession>A0ABV6A5D3</accession>
<evidence type="ECO:0000313" key="9">
    <source>
        <dbReference type="Proteomes" id="UP001589693"/>
    </source>
</evidence>
<dbReference type="PROSITE" id="PS50949">
    <property type="entry name" value="HTH_GNTR"/>
    <property type="match status" value="1"/>
</dbReference>
<name>A0ABV6A5D3_9PSEU</name>
<evidence type="ECO:0000256" key="5">
    <source>
        <dbReference type="ARBA" id="ARBA00023163"/>
    </source>
</evidence>
<dbReference type="SUPFAM" id="SSF46785">
    <property type="entry name" value="Winged helix' DNA-binding domain"/>
    <property type="match status" value="1"/>
</dbReference>
<feature type="domain" description="HTH gntR-type" evidence="7">
    <location>
        <begin position="16"/>
        <end position="84"/>
    </location>
</feature>
<dbReference type="EMBL" id="JBHLZU010000027">
    <property type="protein sequence ID" value="MFB9908376.1"/>
    <property type="molecule type" value="Genomic_DNA"/>
</dbReference>
<comment type="similarity">
    <text evidence="1">In the C-terminal section; belongs to the class-I pyridoxal-phosphate-dependent aminotransferase family.</text>
</comment>
<keyword evidence="4" id="KW-0238">DNA-binding</keyword>
<keyword evidence="9" id="KW-1185">Reference proteome</keyword>
<dbReference type="InterPro" id="IPR015421">
    <property type="entry name" value="PyrdxlP-dep_Trfase_major"/>
</dbReference>
<dbReference type="GO" id="GO:0008483">
    <property type="term" value="F:transaminase activity"/>
    <property type="evidence" value="ECO:0007669"/>
    <property type="project" value="UniProtKB-KW"/>
</dbReference>
<protein>
    <submittedName>
        <fullName evidence="8">PLP-dependent aminotransferase family protein</fullName>
    </submittedName>
</protein>
<keyword evidence="8" id="KW-0032">Aminotransferase</keyword>
<dbReference type="Pfam" id="PF00155">
    <property type="entry name" value="Aminotran_1_2"/>
    <property type="match status" value="1"/>
</dbReference>
<dbReference type="InterPro" id="IPR015424">
    <property type="entry name" value="PyrdxlP-dep_Trfase"/>
</dbReference>
<dbReference type="CDD" id="cd07377">
    <property type="entry name" value="WHTH_GntR"/>
    <property type="match status" value="1"/>
</dbReference>
<dbReference type="SUPFAM" id="SSF53383">
    <property type="entry name" value="PLP-dependent transferases"/>
    <property type="match status" value="1"/>
</dbReference>
<sequence length="458" mass="48736">MPGLSMPITVDRDCGTPIHRQIAGQLTELVERGVLGAGTRLPSTRTLAASFGVSRGVVVAAYDLLFAAGVLRGRRGAGSYVQDLPSERRTAAPMPSGPTRLDLRPGQSSLARFPREAWRAAWRAAGHAMPHPTPPLGLPRLRQALTDYLERSRGLPMARHEVVVTSGPSQSAELLVRAVCRTGDTIAVEDPAPWPLRAFAGALGSMVRPVPVWPDGLWLDLPAEARLVFTSPDGHDLLGTRMPLWRRRALLDWSRATEAVLVELGQEVPEAQDPAPSLVRLGGPAPVAHIGSLRSLFGSALPLGYLVVPRRFAPRLETVLTETAARPAPVPQEAAAELLQRGAVQRYRTRLSEVHADRLATVRAGLAEAPVEVRGSVSSGNATVLLPPGIPASAVTDRLRPKLVLDAVSFLGGEGLALGYAHLDEEALRAAISLLARTISELAPAVGKPHRVSPRAAG</sequence>
<dbReference type="RefSeq" id="WP_377860040.1">
    <property type="nucleotide sequence ID" value="NZ_JBHLZU010000027.1"/>
</dbReference>